<evidence type="ECO:0000313" key="4">
    <source>
        <dbReference type="Proteomes" id="UP001142374"/>
    </source>
</evidence>
<proteinExistence type="predicted"/>
<feature type="compositionally biased region" description="Acidic residues" evidence="1">
    <location>
        <begin position="76"/>
        <end position="97"/>
    </location>
</feature>
<organism evidence="3 4">
    <name type="scientific">Streptomyces telluris</name>
    <dbReference type="NCBI Taxonomy" id="2720021"/>
    <lineage>
        <taxon>Bacteria</taxon>
        <taxon>Bacillati</taxon>
        <taxon>Actinomycetota</taxon>
        <taxon>Actinomycetes</taxon>
        <taxon>Kitasatosporales</taxon>
        <taxon>Streptomycetaceae</taxon>
        <taxon>Streptomyces</taxon>
    </lineage>
</organism>
<sequence>MIVSVILAAIGVFGVPATAQAQPTDVPWELCEEGGGDVVLTITDDGDGQLVCDGGEHDGQLISVSGDEQPVLDDQPVSDDEPISDEPISDDEPFSVG</sequence>
<accession>A0A9X2RPL2</accession>
<evidence type="ECO:0000256" key="2">
    <source>
        <dbReference type="SAM" id="SignalP"/>
    </source>
</evidence>
<feature type="signal peptide" evidence="2">
    <location>
        <begin position="1"/>
        <end position="21"/>
    </location>
</feature>
<protein>
    <recommendedName>
        <fullName evidence="5">Secreted protein</fullName>
    </recommendedName>
</protein>
<dbReference type="EMBL" id="JANIID010000015">
    <property type="protein sequence ID" value="MCQ8771586.1"/>
    <property type="molecule type" value="Genomic_DNA"/>
</dbReference>
<dbReference type="RefSeq" id="WP_168095477.1">
    <property type="nucleotide sequence ID" value="NZ_JAATER010000424.1"/>
</dbReference>
<feature type="chain" id="PRO_5040962713" description="Secreted protein" evidence="2">
    <location>
        <begin position="22"/>
        <end position="97"/>
    </location>
</feature>
<dbReference type="AlphaFoldDB" id="A0A9X2RPL2"/>
<evidence type="ECO:0000313" key="3">
    <source>
        <dbReference type="EMBL" id="MCQ8771586.1"/>
    </source>
</evidence>
<comment type="caution">
    <text evidence="3">The sequence shown here is derived from an EMBL/GenBank/DDBJ whole genome shotgun (WGS) entry which is preliminary data.</text>
</comment>
<dbReference type="Proteomes" id="UP001142374">
    <property type="component" value="Unassembled WGS sequence"/>
</dbReference>
<reference evidence="3" key="1">
    <citation type="submission" date="2022-06" db="EMBL/GenBank/DDBJ databases">
        <title>WGS of actinobacteria.</title>
        <authorList>
            <person name="Thawai C."/>
        </authorList>
    </citation>
    <scope>NUCLEOTIDE SEQUENCE</scope>
    <source>
        <strain evidence="3">AA8</strain>
    </source>
</reference>
<evidence type="ECO:0000256" key="1">
    <source>
        <dbReference type="SAM" id="MobiDB-lite"/>
    </source>
</evidence>
<gene>
    <name evidence="3" type="ORF">NQU55_17695</name>
</gene>
<feature type="region of interest" description="Disordered" evidence="1">
    <location>
        <begin position="57"/>
        <end position="97"/>
    </location>
</feature>
<name>A0A9X2RPL2_9ACTN</name>
<evidence type="ECO:0008006" key="5">
    <source>
        <dbReference type="Google" id="ProtNLM"/>
    </source>
</evidence>
<keyword evidence="4" id="KW-1185">Reference proteome</keyword>
<keyword evidence="2" id="KW-0732">Signal</keyword>